<dbReference type="Gene3D" id="3.40.50.300">
    <property type="entry name" value="P-loop containing nucleotide triphosphate hydrolases"/>
    <property type="match status" value="1"/>
</dbReference>
<dbReference type="SUPFAM" id="SSF47384">
    <property type="entry name" value="Homodimeric domain of signal transducing histidine kinase"/>
    <property type="match status" value="1"/>
</dbReference>
<dbReference type="SUPFAM" id="SSF52540">
    <property type="entry name" value="P-loop containing nucleoside triphosphate hydrolases"/>
    <property type="match status" value="1"/>
</dbReference>
<dbReference type="SUPFAM" id="SSF55785">
    <property type="entry name" value="PYP-like sensor domain (PAS domain)"/>
    <property type="match status" value="1"/>
</dbReference>
<dbReference type="SMART" id="SM00220">
    <property type="entry name" value="S_TKc"/>
    <property type="match status" value="1"/>
</dbReference>
<dbReference type="InterPro" id="IPR029016">
    <property type="entry name" value="GAF-like_dom_sf"/>
</dbReference>
<dbReference type="Gene3D" id="1.10.510.10">
    <property type="entry name" value="Transferase(Phosphotransferase) domain 1"/>
    <property type="match status" value="1"/>
</dbReference>
<feature type="domain" description="Histidine kinase" evidence="9">
    <location>
        <begin position="2036"/>
        <end position="2292"/>
    </location>
</feature>
<dbReference type="InterPro" id="IPR036097">
    <property type="entry name" value="HisK_dim/P_sf"/>
</dbReference>
<dbReference type="CDD" id="cd00082">
    <property type="entry name" value="HisKA"/>
    <property type="match status" value="1"/>
</dbReference>
<dbReference type="InterPro" id="IPR003594">
    <property type="entry name" value="HATPase_dom"/>
</dbReference>
<dbReference type="InterPro" id="IPR003661">
    <property type="entry name" value="HisK_dim/P_dom"/>
</dbReference>
<dbReference type="SMART" id="SM00086">
    <property type="entry name" value="PAC"/>
    <property type="match status" value="1"/>
</dbReference>
<evidence type="ECO:0000259" key="9">
    <source>
        <dbReference type="PROSITE" id="PS50109"/>
    </source>
</evidence>
<dbReference type="SUPFAM" id="SSF56112">
    <property type="entry name" value="Protein kinase-like (PK-like)"/>
    <property type="match status" value="1"/>
</dbReference>
<dbReference type="EMBL" id="JACJSK010000010">
    <property type="protein sequence ID" value="MBD2544059.1"/>
    <property type="molecule type" value="Genomic_DNA"/>
</dbReference>
<evidence type="ECO:0000256" key="1">
    <source>
        <dbReference type="ARBA" id="ARBA00000085"/>
    </source>
</evidence>
<evidence type="ECO:0000256" key="5">
    <source>
        <dbReference type="ARBA" id="ARBA00023012"/>
    </source>
</evidence>
<dbReference type="PANTHER" id="PTHR43642:SF1">
    <property type="entry name" value="HYBRID SIGNAL TRANSDUCTION HISTIDINE KINASE G"/>
    <property type="match status" value="1"/>
</dbReference>
<dbReference type="Gene3D" id="1.10.287.130">
    <property type="match status" value="1"/>
</dbReference>
<dbReference type="PRINTS" id="PR00344">
    <property type="entry name" value="BCTRLSENSOR"/>
</dbReference>
<evidence type="ECO:0000259" key="8">
    <source>
        <dbReference type="PROSITE" id="PS50011"/>
    </source>
</evidence>
<keyword evidence="5" id="KW-0902">Two-component regulatory system</keyword>
<dbReference type="InterPro" id="IPR053159">
    <property type="entry name" value="Hybrid_Histidine_Kinase"/>
</dbReference>
<protein>
    <recommendedName>
        <fullName evidence="2">histidine kinase</fullName>
        <ecNumber evidence="2">2.7.13.3</ecNumber>
    </recommendedName>
</protein>
<dbReference type="InterPro" id="IPR011990">
    <property type="entry name" value="TPR-like_helical_dom_sf"/>
</dbReference>
<dbReference type="InterPro" id="IPR036890">
    <property type="entry name" value="HATPase_C_sf"/>
</dbReference>
<keyword evidence="12" id="KW-1185">Reference proteome</keyword>
<feature type="compositionally biased region" description="Basic and acidic residues" evidence="7">
    <location>
        <begin position="544"/>
        <end position="555"/>
    </location>
</feature>
<dbReference type="InterPro" id="IPR013655">
    <property type="entry name" value="PAS_fold_3"/>
</dbReference>
<dbReference type="Pfam" id="PF08447">
    <property type="entry name" value="PAS_3"/>
    <property type="match status" value="1"/>
</dbReference>
<dbReference type="InterPro" id="IPR011009">
    <property type="entry name" value="Kinase-like_dom_sf"/>
</dbReference>
<dbReference type="InterPro" id="IPR027417">
    <property type="entry name" value="P-loop_NTPase"/>
</dbReference>
<feature type="region of interest" description="Disordered" evidence="7">
    <location>
        <begin position="508"/>
        <end position="556"/>
    </location>
</feature>
<evidence type="ECO:0000256" key="7">
    <source>
        <dbReference type="SAM" id="MobiDB-lite"/>
    </source>
</evidence>
<dbReference type="SMART" id="SM00091">
    <property type="entry name" value="PAS"/>
    <property type="match status" value="1"/>
</dbReference>
<dbReference type="InterPro" id="IPR000719">
    <property type="entry name" value="Prot_kinase_dom"/>
</dbReference>
<evidence type="ECO:0000313" key="11">
    <source>
        <dbReference type="EMBL" id="MBD2544059.1"/>
    </source>
</evidence>
<dbReference type="Proteomes" id="UP000641954">
    <property type="component" value="Unassembled WGS sequence"/>
</dbReference>
<feature type="coiled-coil region" evidence="6">
    <location>
        <begin position="1940"/>
        <end position="2027"/>
    </location>
</feature>
<keyword evidence="4" id="KW-0418">Kinase</keyword>
<name>A0ABR8EB30_9CYAN</name>
<sequence>MIFIPGYNMNETIHQSDRTLVYRGERQRDRQPVIIKIPRAESPNHWLNISRITHEYAIGKNFNDPGLIKIYELCQTNQGIPALILEDFGGESLTKFLVNHPLSCLDFLTLALQLTQSLDVLQKAQIIHQNIHPGNILINPISKIIKLIDFSMASPVEHLPGQGNNLRDFRHIPGISAYTSPEQTGRMNRGIDYRTDFYSLGVTFYQMLTGNLPFEASEPLEWIYCHIAKTPQPIAPSLNPKLAIPQSLANIVFKLLAKNAEDRYQSIRGLQADLQTCLDQLIFTGTIENFILGQQDMAEQFQIPQKLYGREKELATLIKIFQAVNSASKSGHDAMKKKCPRHPQVVLISGYSGIGKSALVREIHQPIVANRGYFIGGKFDQYQRNVPYSAWLNAMQELICQVLTESEAKVQAWQEKIMHKLGQNAQVMVEVIPELELILGKQPPVKKLGVTESENQFNLLFLELISVFSQNSPLVIFLDDLQWADSASLKLLECLIFDIASATVRDRDSLSGSASRNRPLVSNSSGEDPEAIAPVDPLSVPDSDPDRDPESDRPSRLVIVGTYRDRDLSATEAWQLTLDQIQSNPQPNPQRVTEIKLRPLTINAIDELISDTLQCPPEWTQPLAELLFHKTSGNPFFLKQLLQSLYQQKLLIYNRETRRWQWDIEQIQSVEITENVGELIQKKLINLPSGTLEILKLAACLGNRFNLEFLAIAAQTSLVITLEQMQPAIQGDLIVPQGHDPYAIACLNPYLNPCLNQGKMTVISQDLETAKSPQSDIEIIKFPQLVYQFFHDRVQQAVYGLISANESSKLHLKIGQSLLQHTPPDRRYEEIFAIVNQMNLGSSSITDLSQKYELARLNLMAGQKAKIATAYEAAYQYLTMGLKLLTPESWQTHYDLTLVLHIEALQAAYLNMEFAQIEPWAEVILQNAKTTLERVKVYELKIQFYIGSNQIQPAVMNGLIALKELKIILPQFPSQFSEFWEKLLANLFIEENQITSIKKLPLMTDTYQLAAMRILLNLAPPTAQINPRLFSLVVLKMVQLSRTYGNSPFAAYGYGIYGALLCRRGLAIALGYELGQLSLNLLDKFEATELKPRVYRTFYGQINVAKCHLKESIIPLRETVQSGLENGDFEYAGYAAVDECLHRFFLGENLLFVWHKATQYLELLAPLNQNLAMAQLNLWKQLAFSLSRRECDRQTEQIFPNQEASSPLAVNHANALAKIIVAYLRNQPESAIETIERYQKIHQDADLITQIQFKFYISLLLLMQGRTLPKKEQRRLLKIVTKYQGKLKKWALSAPMNFQHKVDLVAAETARLLGDANQAIAAYDRAITGATQQGYIHEAAIANQRAGEFYQERGNQKIAEIYLRDAYDGYLNWGAIAIVKQLETKYPQLFSSSITQPIKLDSAATTDQIDPIYRIDRTSRPITPTQPPSVDFNTVIKALQSLSSEIILENLLDQIMTMLVENAGATTGCLLWELEGTWEIKARAVLNEAQTIMGESAPHRCRERSPVETREYVPLSVINYVEKTGEDLVLDDATLDERFSQDAYIQTKQPKSMICTSILHQNKMMGLLYLENHLTSSAFSSQNLTILKLLSSQAAICWENAQLYNSISLREKRLRSQSSTLLKLSQRNRQQNSLEFRKAYAPTQDIFALVNRNFQQKLTSLSQDFTPGKTHSSDRSDDLLLSVKEILEASARTLEIERVSVWIYNDQRTQIKCFDLYEQTPNRHTSGMDLSVSDYPTYFRVLSTERIIAAYDGRTDMRTAEFRDQYLIPLGITSMLEAPIRVGGQMVGVLCHEHIGAPRHWAIEEENFAASLADLLALAIERSYRAKAEQERDRFFSLSQDLLCVIDFQGQFTQLNPAWERTLAISTEQMLGKSFLEFVHPEDRPSTQTATEKLVSQQEIITFENRYRCADGSYRWLFWNATPDLERELIYAVVHDITYRVEAEAALKQANEELEIRVEARTAELQEAIASLQNANKQLQDEIIFRRTTEEALRYSRSRLKDQTQELQNALDQLQRTQIQLVQNEKMASLGQLVAGIAHEINNPVSFIYSNLDPLNHYINDLLHLLNLYRQEYPQINPIIEEGIAAVELDFLVEDIPKLLESMKSGADRIRKIVLSLRNFSRLDEAAKKRVDIHEGLESTLLILQNQLKEIQLVKNFGELPPVECYSAQINQVFMNILANAIDALQQKYLNSKEKPAQNLSSDENFPQIIIETEQIHESVRISIADNGLGIPENIQNRIFDPFFTTKPVGSGTGLGLSVSYQIVVEKHQGNLFCHSEPGKGTEFVIILPLRLPD</sequence>
<keyword evidence="4" id="KW-0808">Transferase</keyword>
<dbReference type="SMART" id="SM00065">
    <property type="entry name" value="GAF"/>
    <property type="match status" value="2"/>
</dbReference>
<proteinExistence type="predicted"/>
<dbReference type="InterPro" id="IPR003018">
    <property type="entry name" value="GAF"/>
</dbReference>
<organism evidence="11 12">
    <name type="scientific">Planktothricoides raciborskii FACHB-1370</name>
    <dbReference type="NCBI Taxonomy" id="2949576"/>
    <lineage>
        <taxon>Bacteria</taxon>
        <taxon>Bacillati</taxon>
        <taxon>Cyanobacteriota</taxon>
        <taxon>Cyanophyceae</taxon>
        <taxon>Oscillatoriophycideae</taxon>
        <taxon>Oscillatoriales</taxon>
        <taxon>Oscillatoriaceae</taxon>
        <taxon>Planktothricoides</taxon>
    </lineage>
</organism>
<evidence type="ECO:0000256" key="4">
    <source>
        <dbReference type="ARBA" id="ARBA00022777"/>
    </source>
</evidence>
<gene>
    <name evidence="11" type="ORF">H6G72_09420</name>
</gene>
<dbReference type="InterPro" id="IPR041664">
    <property type="entry name" value="AAA_16"/>
</dbReference>
<dbReference type="EC" id="2.7.13.3" evidence="2"/>
<dbReference type="InterPro" id="IPR005467">
    <property type="entry name" value="His_kinase_dom"/>
</dbReference>
<feature type="domain" description="PAS" evidence="10">
    <location>
        <begin position="1828"/>
        <end position="1898"/>
    </location>
</feature>
<dbReference type="SUPFAM" id="SSF48452">
    <property type="entry name" value="TPR-like"/>
    <property type="match status" value="1"/>
</dbReference>
<evidence type="ECO:0000256" key="3">
    <source>
        <dbReference type="ARBA" id="ARBA00022553"/>
    </source>
</evidence>
<dbReference type="Gene3D" id="3.30.450.40">
    <property type="match status" value="2"/>
</dbReference>
<dbReference type="InterPro" id="IPR004358">
    <property type="entry name" value="Sig_transdc_His_kin-like_C"/>
</dbReference>
<comment type="catalytic activity">
    <reaction evidence="1">
        <text>ATP + protein L-histidine = ADP + protein N-phospho-L-histidine.</text>
        <dbReference type="EC" id="2.7.13.3"/>
    </reaction>
</comment>
<dbReference type="SMART" id="SM00387">
    <property type="entry name" value="HATPase_c"/>
    <property type="match status" value="1"/>
</dbReference>
<evidence type="ECO:0000313" key="12">
    <source>
        <dbReference type="Proteomes" id="UP000641954"/>
    </source>
</evidence>
<comment type="caution">
    <text evidence="11">The sequence shown here is derived from an EMBL/GenBank/DDBJ whole genome shotgun (WGS) entry which is preliminary data.</text>
</comment>
<dbReference type="PROSITE" id="PS50112">
    <property type="entry name" value="PAS"/>
    <property type="match status" value="1"/>
</dbReference>
<dbReference type="InterPro" id="IPR001610">
    <property type="entry name" value="PAC"/>
</dbReference>
<dbReference type="NCBIfam" id="TIGR00229">
    <property type="entry name" value="sensory_box"/>
    <property type="match status" value="1"/>
</dbReference>
<accession>A0ABR8EB30</accession>
<feature type="compositionally biased region" description="Polar residues" evidence="7">
    <location>
        <begin position="510"/>
        <end position="526"/>
    </location>
</feature>
<dbReference type="PROSITE" id="PS50011">
    <property type="entry name" value="PROTEIN_KINASE_DOM"/>
    <property type="match status" value="1"/>
</dbReference>
<reference evidence="11 12" key="1">
    <citation type="journal article" date="2020" name="ISME J.">
        <title>Comparative genomics reveals insights into cyanobacterial evolution and habitat adaptation.</title>
        <authorList>
            <person name="Chen M.Y."/>
            <person name="Teng W.K."/>
            <person name="Zhao L."/>
            <person name="Hu C.X."/>
            <person name="Zhou Y.K."/>
            <person name="Han B.P."/>
            <person name="Song L.R."/>
            <person name="Shu W.S."/>
        </authorList>
    </citation>
    <scope>NUCLEOTIDE SEQUENCE [LARGE SCALE GENOMIC DNA]</scope>
    <source>
        <strain evidence="11 12">FACHB-1370</strain>
    </source>
</reference>
<dbReference type="Pfam" id="PF02518">
    <property type="entry name" value="HATPase_c"/>
    <property type="match status" value="1"/>
</dbReference>
<feature type="domain" description="Protein kinase" evidence="8">
    <location>
        <begin position="7"/>
        <end position="278"/>
    </location>
</feature>
<dbReference type="Pfam" id="PF13191">
    <property type="entry name" value="AAA_16"/>
    <property type="match status" value="1"/>
</dbReference>
<dbReference type="CDD" id="cd00130">
    <property type="entry name" value="PAS"/>
    <property type="match status" value="1"/>
</dbReference>
<dbReference type="PANTHER" id="PTHR43642">
    <property type="entry name" value="HYBRID SIGNAL TRANSDUCTION HISTIDINE KINASE G"/>
    <property type="match status" value="1"/>
</dbReference>
<dbReference type="SUPFAM" id="SSF55874">
    <property type="entry name" value="ATPase domain of HSP90 chaperone/DNA topoisomerase II/histidine kinase"/>
    <property type="match status" value="1"/>
</dbReference>
<dbReference type="Gene3D" id="3.30.450.20">
    <property type="entry name" value="PAS domain"/>
    <property type="match status" value="1"/>
</dbReference>
<evidence type="ECO:0000256" key="2">
    <source>
        <dbReference type="ARBA" id="ARBA00012438"/>
    </source>
</evidence>
<dbReference type="Pfam" id="PF00069">
    <property type="entry name" value="Pkinase"/>
    <property type="match status" value="1"/>
</dbReference>
<dbReference type="InterPro" id="IPR000014">
    <property type="entry name" value="PAS"/>
</dbReference>
<dbReference type="CDD" id="cd14014">
    <property type="entry name" value="STKc_PknB_like"/>
    <property type="match status" value="1"/>
</dbReference>
<dbReference type="SUPFAM" id="SSF55781">
    <property type="entry name" value="GAF domain-like"/>
    <property type="match status" value="2"/>
</dbReference>
<dbReference type="Pfam" id="PF01590">
    <property type="entry name" value="GAF"/>
    <property type="match status" value="2"/>
</dbReference>
<dbReference type="Gene3D" id="3.30.565.10">
    <property type="entry name" value="Histidine kinase-like ATPase, C-terminal domain"/>
    <property type="match status" value="1"/>
</dbReference>
<evidence type="ECO:0000259" key="10">
    <source>
        <dbReference type="PROSITE" id="PS50112"/>
    </source>
</evidence>
<evidence type="ECO:0000256" key="6">
    <source>
        <dbReference type="SAM" id="Coils"/>
    </source>
</evidence>
<keyword evidence="6" id="KW-0175">Coiled coil</keyword>
<dbReference type="InterPro" id="IPR035965">
    <property type="entry name" value="PAS-like_dom_sf"/>
</dbReference>
<keyword evidence="3" id="KW-0597">Phosphoprotein</keyword>
<dbReference type="PROSITE" id="PS50109">
    <property type="entry name" value="HIS_KIN"/>
    <property type="match status" value="1"/>
</dbReference>